<feature type="transmembrane region" description="Helical" evidence="6">
    <location>
        <begin position="471"/>
        <end position="488"/>
    </location>
</feature>
<dbReference type="PANTHER" id="PTHR32196:SF72">
    <property type="entry name" value="RIBOSE IMPORT PERMEASE PROTEIN RBSC"/>
    <property type="match status" value="1"/>
</dbReference>
<feature type="transmembrane region" description="Helical" evidence="6">
    <location>
        <begin position="522"/>
        <end position="544"/>
    </location>
</feature>
<feature type="transmembrane region" description="Helical" evidence="6">
    <location>
        <begin position="190"/>
        <end position="209"/>
    </location>
</feature>
<keyword evidence="3 6" id="KW-0812">Transmembrane</keyword>
<feature type="transmembrane region" description="Helical" evidence="6">
    <location>
        <begin position="239"/>
        <end position="258"/>
    </location>
</feature>
<dbReference type="Proteomes" id="UP000245698">
    <property type="component" value="Unassembled WGS sequence"/>
</dbReference>
<keyword evidence="8" id="KW-1185">Reference proteome</keyword>
<feature type="transmembrane region" description="Helical" evidence="6">
    <location>
        <begin position="495"/>
        <end position="516"/>
    </location>
</feature>
<evidence type="ECO:0000313" key="7">
    <source>
        <dbReference type="EMBL" id="SJM33862.1"/>
    </source>
</evidence>
<evidence type="ECO:0000256" key="2">
    <source>
        <dbReference type="ARBA" id="ARBA00022475"/>
    </source>
</evidence>
<feature type="transmembrane region" description="Helical" evidence="6">
    <location>
        <begin position="717"/>
        <end position="737"/>
    </location>
</feature>
<dbReference type="EMBL" id="FUIG01000046">
    <property type="protein sequence ID" value="SJM33862.1"/>
    <property type="molecule type" value="Genomic_DNA"/>
</dbReference>
<dbReference type="Pfam" id="PF02653">
    <property type="entry name" value="BPD_transp_2"/>
    <property type="match status" value="2"/>
</dbReference>
<keyword evidence="5 6" id="KW-0472">Membrane</keyword>
<feature type="transmembrane region" description="Helical" evidence="6">
    <location>
        <begin position="589"/>
        <end position="608"/>
    </location>
</feature>
<feature type="transmembrane region" description="Helical" evidence="6">
    <location>
        <begin position="118"/>
        <end position="139"/>
    </location>
</feature>
<dbReference type="GO" id="GO:0005886">
    <property type="term" value="C:plasma membrane"/>
    <property type="evidence" value="ECO:0007669"/>
    <property type="project" value="UniProtKB-SubCell"/>
</dbReference>
<feature type="transmembrane region" description="Helical" evidence="6">
    <location>
        <begin position="145"/>
        <end position="169"/>
    </location>
</feature>
<feature type="transmembrane region" description="Helical" evidence="6">
    <location>
        <begin position="331"/>
        <end position="354"/>
    </location>
</feature>
<evidence type="ECO:0000256" key="5">
    <source>
        <dbReference type="ARBA" id="ARBA00023136"/>
    </source>
</evidence>
<proteinExistence type="predicted"/>
<keyword evidence="4 6" id="KW-1133">Transmembrane helix</keyword>
<evidence type="ECO:0000313" key="8">
    <source>
        <dbReference type="Proteomes" id="UP000245698"/>
    </source>
</evidence>
<feature type="transmembrane region" description="Helical" evidence="6">
    <location>
        <begin position="634"/>
        <end position="654"/>
    </location>
</feature>
<feature type="transmembrane region" description="Helical" evidence="6">
    <location>
        <begin position="33"/>
        <end position="54"/>
    </location>
</feature>
<evidence type="ECO:0000256" key="4">
    <source>
        <dbReference type="ARBA" id="ARBA00022989"/>
    </source>
</evidence>
<evidence type="ECO:0000256" key="1">
    <source>
        <dbReference type="ARBA" id="ARBA00004651"/>
    </source>
</evidence>
<feature type="transmembrane region" description="Helical" evidence="6">
    <location>
        <begin position="674"/>
        <end position="705"/>
    </location>
</feature>
<reference evidence="8" key="1">
    <citation type="submission" date="2016-12" db="EMBL/GenBank/DDBJ databases">
        <authorList>
            <person name="Brunel B."/>
        </authorList>
    </citation>
    <scope>NUCLEOTIDE SEQUENCE [LARGE SCALE GENOMIC DNA]</scope>
</reference>
<dbReference type="PANTHER" id="PTHR32196">
    <property type="entry name" value="ABC TRANSPORTER PERMEASE PROTEIN YPHD-RELATED-RELATED"/>
    <property type="match status" value="1"/>
</dbReference>
<accession>A0A2P9ARS6</accession>
<dbReference type="InterPro" id="IPR001851">
    <property type="entry name" value="ABC_transp_permease"/>
</dbReference>
<evidence type="ECO:0000256" key="3">
    <source>
        <dbReference type="ARBA" id="ARBA00022692"/>
    </source>
</evidence>
<protein>
    <submittedName>
        <fullName evidence="7">Permease protein of sugar ABC transporter</fullName>
    </submittedName>
</protein>
<feature type="transmembrane region" description="Helical" evidence="6">
    <location>
        <begin position="66"/>
        <end position="82"/>
    </location>
</feature>
<comment type="subcellular location">
    <subcellularLocation>
        <location evidence="1">Cell membrane</location>
        <topology evidence="1">Multi-pass membrane protein</topology>
    </subcellularLocation>
</comment>
<feature type="transmembrane region" description="Helical" evidence="6">
    <location>
        <begin position="88"/>
        <end position="106"/>
    </location>
</feature>
<sequence>MRQQGNRPEETMALTATTSLGRAPSQIVGGWEVGLVALLLLLYLGGALVNPAFFGSTGAFHSLLRDTSRVAIIAVGVTFVIVNKDLDLSVGSTYGLVAVVFARLFAPNFLDLGVVTSAILCLLLGTLIGLINGVLVTILKVPAFIATLTVLFIGRGFVLALTHGQAIYYPAKATGYPGFFHLGETNLLGFNNQIVIFLVVAVIGAYVLAKTRWGYETFATGGNEQAASYAGIPTNWVRIRAFLISSLCAALAGLMSAAQDKGVTPLYGVSGELTVIAAVIIGGASILGGRGRVAGSCLGALLVVLLDKVLREGWPITRIIKIGDEEITVNAVFSLPVGAVPVFLGLLLVVAVLIEPYLIRRQVAGRLWAWLRDRPPPPAYEIGGIAIEGVQTKGAMATDMALSATGFGKFLARRDALAIILTALLWLTGLALRPDYWWNLSNSFAILLNYTELALITIGLTYVIAAGDIDLSVGAVLALAGSTAAYFLKVLGADPVTAVAMGLLAGMCAGLVNAIVTVGFKLPAFIATLGMFYIARGLAAWFVAGQQLTGWPEGYNLLGRKVNDILLHYRISLPDGLLRSIAEVVSVQTIWMLFVALIAGVVLAYMPFGQKVYATGGNIRAAAYAGINTNRVRFLALILAALCATMAGIINVAYFRSFNPVAGQFRELDAIASVIIGGGSIFGGYGTVIGALAGAAVITLIRALLQLNVQGFTMPQHWINVFIGGILIVAVLIDIWVRQANIFGRLRARLARRTKTAETTHA</sequence>
<gene>
    <name evidence="7" type="ORF">BQ8482_380045</name>
</gene>
<organism evidence="7 8">
    <name type="scientific">Mesorhizobium delmotii</name>
    <dbReference type="NCBI Taxonomy" id="1631247"/>
    <lineage>
        <taxon>Bacteria</taxon>
        <taxon>Pseudomonadati</taxon>
        <taxon>Pseudomonadota</taxon>
        <taxon>Alphaproteobacteria</taxon>
        <taxon>Hyphomicrobiales</taxon>
        <taxon>Phyllobacteriaceae</taxon>
        <taxon>Mesorhizobium</taxon>
    </lineage>
</organism>
<feature type="transmembrane region" description="Helical" evidence="6">
    <location>
        <begin position="444"/>
        <end position="465"/>
    </location>
</feature>
<dbReference type="CDD" id="cd06579">
    <property type="entry name" value="TM_PBP1_transp_AraH_like"/>
    <property type="match status" value="2"/>
</dbReference>
<dbReference type="GO" id="GO:0022857">
    <property type="term" value="F:transmembrane transporter activity"/>
    <property type="evidence" value="ECO:0007669"/>
    <property type="project" value="InterPro"/>
</dbReference>
<evidence type="ECO:0000256" key="6">
    <source>
        <dbReference type="SAM" id="Phobius"/>
    </source>
</evidence>
<name>A0A2P9ARS6_9HYPH</name>
<dbReference type="AlphaFoldDB" id="A0A2P9ARS6"/>
<keyword evidence="2" id="KW-1003">Cell membrane</keyword>
<feature type="transmembrane region" description="Helical" evidence="6">
    <location>
        <begin position="416"/>
        <end position="432"/>
    </location>
</feature>